<evidence type="ECO:0008006" key="4">
    <source>
        <dbReference type="Google" id="ProtNLM"/>
    </source>
</evidence>
<sequence length="238" mass="27016">MKLSLCFFLLPSFAFAQNRNAMPQLQTPVPFAAYDFLNRKAIYSHSDMQEEGSFLFPQQASVATIKLKNGRLYTNLKAMVNLLDNELLFQDSLGQNYSAVVPIDFVEFNAADNDTTKTVFKTGFPATDGFTENTFYEVLSEGSLTLLKAYKVSYVDRTSIQSSVPIRRYDTKEMLYVYDKQNGIRKISKNKKEILETLTGKTQEVSVYVSSHKTNFKSEKDLAGLFIYYNQLLSSGSH</sequence>
<keyword evidence="1" id="KW-0732">Signal</keyword>
<dbReference type="Proteomes" id="UP000321204">
    <property type="component" value="Chromosome"/>
</dbReference>
<dbReference type="EMBL" id="CP042433">
    <property type="protein sequence ID" value="QEC56867.1"/>
    <property type="molecule type" value="Genomic_DNA"/>
</dbReference>
<keyword evidence="3" id="KW-1185">Reference proteome</keyword>
<name>A0A5B8UJJ8_9BACT</name>
<feature type="signal peptide" evidence="1">
    <location>
        <begin position="1"/>
        <end position="16"/>
    </location>
</feature>
<accession>A0A5B8UJJ8</accession>
<dbReference type="AlphaFoldDB" id="A0A5B8UJJ8"/>
<evidence type="ECO:0000256" key="1">
    <source>
        <dbReference type="SAM" id="SignalP"/>
    </source>
</evidence>
<evidence type="ECO:0000313" key="3">
    <source>
        <dbReference type="Proteomes" id="UP000321204"/>
    </source>
</evidence>
<gene>
    <name evidence="2" type="ORF">FSB75_13500</name>
</gene>
<dbReference type="RefSeq" id="WP_146788455.1">
    <property type="nucleotide sequence ID" value="NZ_BAABIO010000003.1"/>
</dbReference>
<reference evidence="2 3" key="1">
    <citation type="journal article" date="2015" name="Int. J. Syst. Evol. Microbiol.">
        <title>Flavisolibacter ginsenosidimutans sp. nov., with ginsenoside-converting activity isolated from soil used for cultivating ginseng.</title>
        <authorList>
            <person name="Zhao Y."/>
            <person name="Liu Q."/>
            <person name="Kang M.S."/>
            <person name="Jin F."/>
            <person name="Yu H."/>
            <person name="Im W.T."/>
        </authorList>
    </citation>
    <scope>NUCLEOTIDE SEQUENCE [LARGE SCALE GENOMIC DNA]</scope>
    <source>
        <strain evidence="2 3">Gsoil 636</strain>
    </source>
</reference>
<dbReference type="OrthoDB" id="680837at2"/>
<organism evidence="2 3">
    <name type="scientific">Flavisolibacter ginsenosidimutans</name>
    <dbReference type="NCBI Taxonomy" id="661481"/>
    <lineage>
        <taxon>Bacteria</taxon>
        <taxon>Pseudomonadati</taxon>
        <taxon>Bacteroidota</taxon>
        <taxon>Chitinophagia</taxon>
        <taxon>Chitinophagales</taxon>
        <taxon>Chitinophagaceae</taxon>
        <taxon>Flavisolibacter</taxon>
    </lineage>
</organism>
<dbReference type="KEGG" id="fgg:FSB75_13500"/>
<protein>
    <recommendedName>
        <fullName evidence="4">DUF3857 domain-containing protein</fullName>
    </recommendedName>
</protein>
<evidence type="ECO:0000313" key="2">
    <source>
        <dbReference type="EMBL" id="QEC56867.1"/>
    </source>
</evidence>
<proteinExistence type="predicted"/>
<feature type="chain" id="PRO_5022967251" description="DUF3857 domain-containing protein" evidence="1">
    <location>
        <begin position="17"/>
        <end position="238"/>
    </location>
</feature>